<dbReference type="EMBL" id="JAIWQS010000003">
    <property type="protein sequence ID" value="KAJ8770461.1"/>
    <property type="molecule type" value="Genomic_DNA"/>
</dbReference>
<dbReference type="Proteomes" id="UP001159364">
    <property type="component" value="Linkage Group LG03"/>
</dbReference>
<proteinExistence type="inferred from homology"/>
<organism evidence="8 9">
    <name type="scientific">Erythroxylum novogranatense</name>
    <dbReference type="NCBI Taxonomy" id="1862640"/>
    <lineage>
        <taxon>Eukaryota</taxon>
        <taxon>Viridiplantae</taxon>
        <taxon>Streptophyta</taxon>
        <taxon>Embryophyta</taxon>
        <taxon>Tracheophyta</taxon>
        <taxon>Spermatophyta</taxon>
        <taxon>Magnoliopsida</taxon>
        <taxon>eudicotyledons</taxon>
        <taxon>Gunneridae</taxon>
        <taxon>Pentapetalae</taxon>
        <taxon>rosids</taxon>
        <taxon>fabids</taxon>
        <taxon>Malpighiales</taxon>
        <taxon>Erythroxylaceae</taxon>
        <taxon>Erythroxylum</taxon>
    </lineage>
</organism>
<dbReference type="PROSITE" id="PS00375">
    <property type="entry name" value="UDPGT"/>
    <property type="match status" value="1"/>
</dbReference>
<dbReference type="FunFam" id="3.40.50.2000:FF:000060">
    <property type="entry name" value="Glycosyltransferase"/>
    <property type="match status" value="1"/>
</dbReference>
<dbReference type="AlphaFoldDB" id="A0AAV8TVF7"/>
<dbReference type="InterPro" id="IPR035595">
    <property type="entry name" value="UDP_glycos_trans_CS"/>
</dbReference>
<gene>
    <name evidence="8" type="ORF">K2173_017952</name>
</gene>
<evidence type="ECO:0000256" key="4">
    <source>
        <dbReference type="ARBA" id="ARBA00022679"/>
    </source>
</evidence>
<evidence type="ECO:0000256" key="3">
    <source>
        <dbReference type="ARBA" id="ARBA00022676"/>
    </source>
</evidence>
<dbReference type="PANTHER" id="PTHR48048:SF45">
    <property type="entry name" value="GLYCOSYLTRANSFERASE"/>
    <property type="match status" value="1"/>
</dbReference>
<dbReference type="CDD" id="cd03784">
    <property type="entry name" value="GT1_Gtf-like"/>
    <property type="match status" value="1"/>
</dbReference>
<accession>A0AAV8TVF7</accession>
<dbReference type="InterPro" id="IPR002213">
    <property type="entry name" value="UDP_glucos_trans"/>
</dbReference>
<keyword evidence="9" id="KW-1185">Reference proteome</keyword>
<reference evidence="8 9" key="1">
    <citation type="submission" date="2021-09" db="EMBL/GenBank/DDBJ databases">
        <title>Genomic insights and catalytic innovation underlie evolution of tropane alkaloids biosynthesis.</title>
        <authorList>
            <person name="Wang Y.-J."/>
            <person name="Tian T."/>
            <person name="Huang J.-P."/>
            <person name="Huang S.-X."/>
        </authorList>
    </citation>
    <scope>NUCLEOTIDE SEQUENCE [LARGE SCALE GENOMIC DNA]</scope>
    <source>
        <strain evidence="8">KIB-2018</strain>
        <tissue evidence="8">Leaf</tissue>
    </source>
</reference>
<protein>
    <recommendedName>
        <fullName evidence="7">Glycosyltransferase</fullName>
        <ecNumber evidence="7">2.4.1.-</ecNumber>
    </recommendedName>
</protein>
<sequence length="488" mass="54212">MTKVELVFVSAPLVFVPCSGIGHTVSAVELAKALVDRDDRRLCITVLIMNMPFDSKTIEFAKSLANTNTCDRLRFIELPRVEFDPSDTSKSSMSFLIDSQKPHVREAVSKLIEPESIPDPPRLAGFFVDMFCTQFMDVANEFGVPTYVFFTTNAAYLGLMLHMQSLHDEQHVDVTEIGNSDVELSLPTTSLPIPAKVLPDVMLRKHWLSTFFLQPSRAFREARGIVVNTFEELEPHAVNALTTEGTSIPPIYPVGPILNTKSNQESSDQESIMQWLDDQAPSSVVFLCFGSMGTFDAEQVKEMALALERSEHHFLWSLRLPSSNGRSEYSSPDEVLPEGFLDRTANIGKLIGWAPQVSVLAHKAVGGFVSHCGWNSTLESLWFGVPTATFPIYAEQQFNAFRSVKELGLGVEITLDYKRDIFGRSITTSTTVSADVIEKGIKSVMEGDSQVRKKVKEMSKKSRRALMEGGSSHSSLGRLIQDVIKSFQ</sequence>
<comment type="caution">
    <text evidence="8">The sequence shown here is derived from an EMBL/GenBank/DDBJ whole genome shotgun (WGS) entry which is preliminary data.</text>
</comment>
<keyword evidence="3 6" id="KW-0328">Glycosyltransferase</keyword>
<dbReference type="FunFam" id="3.40.50.2000:FF:000080">
    <property type="entry name" value="Glycosyltransferase"/>
    <property type="match status" value="1"/>
</dbReference>
<dbReference type="InterPro" id="IPR050481">
    <property type="entry name" value="UDP-glycosyltransf_plant"/>
</dbReference>
<evidence type="ECO:0000256" key="7">
    <source>
        <dbReference type="RuleBase" id="RU362057"/>
    </source>
</evidence>
<keyword evidence="4 6" id="KW-0808">Transferase</keyword>
<name>A0AAV8TVF7_9ROSI</name>
<dbReference type="Pfam" id="PF00201">
    <property type="entry name" value="UDPGT"/>
    <property type="match status" value="1"/>
</dbReference>
<dbReference type="PANTHER" id="PTHR48048">
    <property type="entry name" value="GLYCOSYLTRANSFERASE"/>
    <property type="match status" value="1"/>
</dbReference>
<evidence type="ECO:0000256" key="5">
    <source>
        <dbReference type="ARBA" id="ARBA00047606"/>
    </source>
</evidence>
<comment type="catalytic activity">
    <reaction evidence="5">
        <text>an anthocyanidin + UDP-alpha-D-glucose + H(+) = an anthocyanidin 3-O-beta-D-glucoside + UDP</text>
        <dbReference type="Rhea" id="RHEA:20093"/>
        <dbReference type="ChEBI" id="CHEBI:15378"/>
        <dbReference type="ChEBI" id="CHEBI:16307"/>
        <dbReference type="ChEBI" id="CHEBI:58223"/>
        <dbReference type="ChEBI" id="CHEBI:58885"/>
        <dbReference type="ChEBI" id="CHEBI:143576"/>
        <dbReference type="EC" id="2.4.1.115"/>
    </reaction>
</comment>
<dbReference type="EC" id="2.4.1.-" evidence="7"/>
<dbReference type="SUPFAM" id="SSF53756">
    <property type="entry name" value="UDP-Glycosyltransferase/glycogen phosphorylase"/>
    <property type="match status" value="1"/>
</dbReference>
<evidence type="ECO:0000313" key="8">
    <source>
        <dbReference type="EMBL" id="KAJ8770461.1"/>
    </source>
</evidence>
<evidence type="ECO:0000256" key="2">
    <source>
        <dbReference type="ARBA" id="ARBA00009995"/>
    </source>
</evidence>
<evidence type="ECO:0000256" key="1">
    <source>
        <dbReference type="ARBA" id="ARBA00004935"/>
    </source>
</evidence>
<evidence type="ECO:0000313" key="9">
    <source>
        <dbReference type="Proteomes" id="UP001159364"/>
    </source>
</evidence>
<dbReference type="GO" id="GO:0047213">
    <property type="term" value="F:anthocyanidin 3-O-glucosyltransferase activity"/>
    <property type="evidence" value="ECO:0007669"/>
    <property type="project" value="UniProtKB-EC"/>
</dbReference>
<comment type="similarity">
    <text evidence="2 6">Belongs to the UDP-glycosyltransferase family.</text>
</comment>
<comment type="pathway">
    <text evidence="1">Pigment biosynthesis; anthocyanin biosynthesis.</text>
</comment>
<evidence type="ECO:0000256" key="6">
    <source>
        <dbReference type="RuleBase" id="RU003718"/>
    </source>
</evidence>
<dbReference type="Gene3D" id="3.40.50.2000">
    <property type="entry name" value="Glycogen Phosphorylase B"/>
    <property type="match status" value="2"/>
</dbReference>